<dbReference type="STRING" id="1423804.FD14_GL002412"/>
<dbReference type="InterPro" id="IPR053707">
    <property type="entry name" value="UPF0637_domain_sf"/>
</dbReference>
<dbReference type="PATRIC" id="fig|1423804.4.peg.2608"/>
<sequence length="198" mass="22723">MFNQEDFAVFDDLTLAGRLAKVRSVIDPKFEALAPAIIETMGQTKPVYGHVAKHLRRFKNPPMNTWIAFSGNPRGYKMAPHIMLGFWDDRLFIWLAVLAEAKERQRLTPVLAGMLPQFTTLGATYEISQNHMAKPAADLTLRNLEKQLEHYQTVKQADFLVGRQWFKNDPIFDDPDQLRATLLQTFAELAPFYETLNL</sequence>
<accession>A0A0R2EP02</accession>
<dbReference type="InterPro" id="IPR009403">
    <property type="entry name" value="UPF0637"/>
</dbReference>
<evidence type="ECO:0000313" key="2">
    <source>
        <dbReference type="Proteomes" id="UP000051442"/>
    </source>
</evidence>
<protein>
    <submittedName>
        <fullName evidence="1">Uncharacterized protein</fullName>
    </submittedName>
</protein>
<dbReference type="Pfam" id="PF06335">
    <property type="entry name" value="DUF1054"/>
    <property type="match status" value="1"/>
</dbReference>
<comment type="caution">
    <text evidence="1">The sequence shown here is derived from an EMBL/GenBank/DDBJ whole genome shotgun (WGS) entry which is preliminary data.</text>
</comment>
<name>A0A0R2EP02_9LACO</name>
<reference evidence="1 2" key="1">
    <citation type="journal article" date="2015" name="Genome Announc.">
        <title>Expanding the biotechnology potential of lactobacilli through comparative genomics of 213 strains and associated genera.</title>
        <authorList>
            <person name="Sun Z."/>
            <person name="Harris H.M."/>
            <person name="McCann A."/>
            <person name="Guo C."/>
            <person name="Argimon S."/>
            <person name="Zhang W."/>
            <person name="Yang X."/>
            <person name="Jeffery I.B."/>
            <person name="Cooney J.C."/>
            <person name="Kagawa T.F."/>
            <person name="Liu W."/>
            <person name="Song Y."/>
            <person name="Salvetti E."/>
            <person name="Wrobel A."/>
            <person name="Rasinkangas P."/>
            <person name="Parkhill J."/>
            <person name="Rea M.C."/>
            <person name="O'Sullivan O."/>
            <person name="Ritari J."/>
            <person name="Douillard F.P."/>
            <person name="Paul Ross R."/>
            <person name="Yang R."/>
            <person name="Briner A.E."/>
            <person name="Felis G.E."/>
            <person name="de Vos W.M."/>
            <person name="Barrangou R."/>
            <person name="Klaenhammer T.R."/>
            <person name="Caufield P.W."/>
            <person name="Cui Y."/>
            <person name="Zhang H."/>
            <person name="O'Toole P.W."/>
        </authorList>
    </citation>
    <scope>NUCLEOTIDE SEQUENCE [LARGE SCALE GENOMIC DNA]</scope>
    <source>
        <strain evidence="1 2">DSM 23365</strain>
    </source>
</reference>
<dbReference type="RefSeq" id="WP_054736165.1">
    <property type="nucleotide sequence ID" value="NZ_AYZM01000165.1"/>
</dbReference>
<dbReference type="OrthoDB" id="9812818at2"/>
<dbReference type="EMBL" id="AYZM01000165">
    <property type="protein sequence ID" value="KRN18111.1"/>
    <property type="molecule type" value="Genomic_DNA"/>
</dbReference>
<keyword evidence="2" id="KW-1185">Reference proteome</keyword>
<dbReference type="Gene3D" id="3.30.930.20">
    <property type="entry name" value="Protein of unknown function DUF1054"/>
    <property type="match status" value="1"/>
</dbReference>
<proteinExistence type="predicted"/>
<dbReference type="SUPFAM" id="SSF142913">
    <property type="entry name" value="YktB/PF0168-like"/>
    <property type="match status" value="1"/>
</dbReference>
<gene>
    <name evidence="1" type="ORF">FD14_GL002412</name>
</gene>
<evidence type="ECO:0000313" key="1">
    <source>
        <dbReference type="EMBL" id="KRN18111.1"/>
    </source>
</evidence>
<dbReference type="AlphaFoldDB" id="A0A0R2EP02"/>
<organism evidence="1 2">
    <name type="scientific">Secundilactobacillus similis DSM 23365 = JCM 2765</name>
    <dbReference type="NCBI Taxonomy" id="1423804"/>
    <lineage>
        <taxon>Bacteria</taxon>
        <taxon>Bacillati</taxon>
        <taxon>Bacillota</taxon>
        <taxon>Bacilli</taxon>
        <taxon>Lactobacillales</taxon>
        <taxon>Lactobacillaceae</taxon>
        <taxon>Secundilactobacillus</taxon>
    </lineage>
</organism>
<dbReference type="Proteomes" id="UP000051442">
    <property type="component" value="Unassembled WGS sequence"/>
</dbReference>